<name>A0A1M7RVD6_9BACT</name>
<keyword evidence="1" id="KW-1133">Transmembrane helix</keyword>
<proteinExistence type="predicted"/>
<dbReference type="EMBL" id="FRDI01000002">
    <property type="protein sequence ID" value="SHN50134.1"/>
    <property type="molecule type" value="Genomic_DNA"/>
</dbReference>
<dbReference type="RefSeq" id="WP_072695604.1">
    <property type="nucleotide sequence ID" value="NZ_FRDI01000002.1"/>
</dbReference>
<accession>A0A1M7RVD6</accession>
<organism evidence="2 3">
    <name type="scientific">Desulfovibrio litoralis DSM 11393</name>
    <dbReference type="NCBI Taxonomy" id="1121455"/>
    <lineage>
        <taxon>Bacteria</taxon>
        <taxon>Pseudomonadati</taxon>
        <taxon>Thermodesulfobacteriota</taxon>
        <taxon>Desulfovibrionia</taxon>
        <taxon>Desulfovibrionales</taxon>
        <taxon>Desulfovibrionaceae</taxon>
        <taxon>Desulfovibrio</taxon>
    </lineage>
</organism>
<protein>
    <submittedName>
        <fullName evidence="2">Uncharacterized protein</fullName>
    </submittedName>
</protein>
<gene>
    <name evidence="2" type="ORF">SAMN02745728_00208</name>
</gene>
<keyword evidence="3" id="KW-1185">Reference proteome</keyword>
<evidence type="ECO:0000313" key="2">
    <source>
        <dbReference type="EMBL" id="SHN50134.1"/>
    </source>
</evidence>
<dbReference type="AlphaFoldDB" id="A0A1M7RVD6"/>
<keyword evidence="1" id="KW-0472">Membrane</keyword>
<sequence>MQFAKILLILFGVALVSLLIWSLFNKEEIKLVPSLKNMNVSVSLPSGVMIVPTALFSPEESELITSELQKYKNFYKSMHINLDVHGAYNIRSFKEAHSPTAKASFSIIMQTKNGCILESAKVETNGRRLSGEIKNRISNGFTLYEQTVRPYSKEPANVKFISGF</sequence>
<dbReference type="STRING" id="1121455.SAMN02745728_00208"/>
<reference evidence="2 3" key="1">
    <citation type="submission" date="2016-12" db="EMBL/GenBank/DDBJ databases">
        <authorList>
            <person name="Song W.-J."/>
            <person name="Kurnit D.M."/>
        </authorList>
    </citation>
    <scope>NUCLEOTIDE SEQUENCE [LARGE SCALE GENOMIC DNA]</scope>
    <source>
        <strain evidence="2 3">DSM 11393</strain>
    </source>
</reference>
<keyword evidence="1" id="KW-0812">Transmembrane</keyword>
<evidence type="ECO:0000256" key="1">
    <source>
        <dbReference type="SAM" id="Phobius"/>
    </source>
</evidence>
<feature type="transmembrane region" description="Helical" evidence="1">
    <location>
        <begin position="6"/>
        <end position="24"/>
    </location>
</feature>
<dbReference type="Proteomes" id="UP000186469">
    <property type="component" value="Unassembled WGS sequence"/>
</dbReference>
<evidence type="ECO:0000313" key="3">
    <source>
        <dbReference type="Proteomes" id="UP000186469"/>
    </source>
</evidence>